<dbReference type="InterPro" id="IPR036390">
    <property type="entry name" value="WH_DNA-bd_sf"/>
</dbReference>
<reference evidence="1 2" key="1">
    <citation type="journal article" date="2016" name="Nat. Commun.">
        <title>Thousands of microbial genomes shed light on interconnected biogeochemical processes in an aquifer system.</title>
        <authorList>
            <person name="Anantharaman K."/>
            <person name="Brown C.T."/>
            <person name="Hug L.A."/>
            <person name="Sharon I."/>
            <person name="Castelle C.J."/>
            <person name="Probst A.J."/>
            <person name="Thomas B.C."/>
            <person name="Singh A."/>
            <person name="Wilkins M.J."/>
            <person name="Karaoz U."/>
            <person name="Brodie E.L."/>
            <person name="Williams K.H."/>
            <person name="Hubbard S.S."/>
            <person name="Banfield J.F."/>
        </authorList>
    </citation>
    <scope>NUCLEOTIDE SEQUENCE [LARGE SCALE GENOMIC DNA]</scope>
</reference>
<evidence type="ECO:0000313" key="1">
    <source>
        <dbReference type="EMBL" id="OGG73045.1"/>
    </source>
</evidence>
<sequence length="74" mass="8174">MLVKARAKVQTQKQKKLDRIMTEIEKNGKIANDEVEKLLHCSDATASRYLSALEKQGKIKKVGTTGAGVVYIKA</sequence>
<accession>A0A1F6EHA9</accession>
<gene>
    <name evidence="1" type="ORF">A3A38_01065</name>
</gene>
<dbReference type="InterPro" id="IPR036388">
    <property type="entry name" value="WH-like_DNA-bd_sf"/>
</dbReference>
<proteinExistence type="predicted"/>
<dbReference type="Proteomes" id="UP000177306">
    <property type="component" value="Unassembled WGS sequence"/>
</dbReference>
<dbReference type="AlphaFoldDB" id="A0A1F6EHA9"/>
<dbReference type="Pfam" id="PF13412">
    <property type="entry name" value="HTH_24"/>
    <property type="match status" value="1"/>
</dbReference>
<dbReference type="EMBL" id="MFLY01000016">
    <property type="protein sequence ID" value="OGG73045.1"/>
    <property type="molecule type" value="Genomic_DNA"/>
</dbReference>
<evidence type="ECO:0000313" key="2">
    <source>
        <dbReference type="Proteomes" id="UP000177306"/>
    </source>
</evidence>
<comment type="caution">
    <text evidence="1">The sequence shown here is derived from an EMBL/GenBank/DDBJ whole genome shotgun (WGS) entry which is preliminary data.</text>
</comment>
<organism evidence="1 2">
    <name type="scientific">Candidatus Kaiserbacteria bacterium RIFCSPLOWO2_01_FULL_53_17</name>
    <dbReference type="NCBI Taxonomy" id="1798511"/>
    <lineage>
        <taxon>Bacteria</taxon>
        <taxon>Candidatus Kaiseribacteriota</taxon>
    </lineage>
</organism>
<protein>
    <recommendedName>
        <fullName evidence="3">HTH deoR-type domain-containing protein</fullName>
    </recommendedName>
</protein>
<dbReference type="SUPFAM" id="SSF46785">
    <property type="entry name" value="Winged helix' DNA-binding domain"/>
    <property type="match status" value="1"/>
</dbReference>
<evidence type="ECO:0008006" key="3">
    <source>
        <dbReference type="Google" id="ProtNLM"/>
    </source>
</evidence>
<dbReference type="Gene3D" id="1.10.10.10">
    <property type="entry name" value="Winged helix-like DNA-binding domain superfamily/Winged helix DNA-binding domain"/>
    <property type="match status" value="1"/>
</dbReference>
<name>A0A1F6EHA9_9BACT</name>